<sequence>VARLELHYKVKMLIFQQHTPKNLKQVHECEKVSDGGRRGTAPSHGGPQKQDPTRHTAGEEVLLFAAVSPPAGNCPGPNTRCTRKQRQDFHGLSICDFFSSSPPPPPGALSSELRHRDCDREDTQVRRLAEQLSGC</sequence>
<keyword evidence="3" id="KW-1185">Reference proteome</keyword>
<gene>
    <name evidence="2" type="ORF">PLEPLA_LOCUS41505</name>
</gene>
<comment type="caution">
    <text evidence="2">The sequence shown here is derived from an EMBL/GenBank/DDBJ whole genome shotgun (WGS) entry which is preliminary data.</text>
</comment>
<evidence type="ECO:0000313" key="3">
    <source>
        <dbReference type="Proteomes" id="UP001153269"/>
    </source>
</evidence>
<dbReference type="EMBL" id="CADEAL010004181">
    <property type="protein sequence ID" value="CAB1453745.1"/>
    <property type="molecule type" value="Genomic_DNA"/>
</dbReference>
<name>A0A9N7VSZ3_PLEPL</name>
<protein>
    <submittedName>
        <fullName evidence="2">Uncharacterized protein</fullName>
    </submittedName>
</protein>
<evidence type="ECO:0000256" key="1">
    <source>
        <dbReference type="SAM" id="MobiDB-lite"/>
    </source>
</evidence>
<feature type="region of interest" description="Disordered" evidence="1">
    <location>
        <begin position="25"/>
        <end position="57"/>
    </location>
</feature>
<feature type="non-terminal residue" evidence="2">
    <location>
        <position position="135"/>
    </location>
</feature>
<feature type="compositionally biased region" description="Basic and acidic residues" evidence="1">
    <location>
        <begin position="25"/>
        <end position="37"/>
    </location>
</feature>
<reference evidence="2" key="1">
    <citation type="submission" date="2020-03" db="EMBL/GenBank/DDBJ databases">
        <authorList>
            <person name="Weist P."/>
        </authorList>
    </citation>
    <scope>NUCLEOTIDE SEQUENCE</scope>
</reference>
<proteinExistence type="predicted"/>
<dbReference type="Proteomes" id="UP001153269">
    <property type="component" value="Unassembled WGS sequence"/>
</dbReference>
<organism evidence="2 3">
    <name type="scientific">Pleuronectes platessa</name>
    <name type="common">European plaice</name>
    <dbReference type="NCBI Taxonomy" id="8262"/>
    <lineage>
        <taxon>Eukaryota</taxon>
        <taxon>Metazoa</taxon>
        <taxon>Chordata</taxon>
        <taxon>Craniata</taxon>
        <taxon>Vertebrata</taxon>
        <taxon>Euteleostomi</taxon>
        <taxon>Actinopterygii</taxon>
        <taxon>Neopterygii</taxon>
        <taxon>Teleostei</taxon>
        <taxon>Neoteleostei</taxon>
        <taxon>Acanthomorphata</taxon>
        <taxon>Carangaria</taxon>
        <taxon>Pleuronectiformes</taxon>
        <taxon>Pleuronectoidei</taxon>
        <taxon>Pleuronectidae</taxon>
        <taxon>Pleuronectes</taxon>
    </lineage>
</organism>
<feature type="compositionally biased region" description="Basic and acidic residues" evidence="1">
    <location>
        <begin position="112"/>
        <end position="129"/>
    </location>
</feature>
<dbReference type="AlphaFoldDB" id="A0A9N7VSZ3"/>
<feature type="region of interest" description="Disordered" evidence="1">
    <location>
        <begin position="96"/>
        <end position="135"/>
    </location>
</feature>
<evidence type="ECO:0000313" key="2">
    <source>
        <dbReference type="EMBL" id="CAB1453745.1"/>
    </source>
</evidence>
<accession>A0A9N7VSZ3</accession>